<dbReference type="EMBL" id="WBOS01000002">
    <property type="protein sequence ID" value="KAB2337646.1"/>
    <property type="molecule type" value="Genomic_DNA"/>
</dbReference>
<protein>
    <submittedName>
        <fullName evidence="1">Uncharacterized protein</fullName>
    </submittedName>
</protein>
<dbReference type="AlphaFoldDB" id="A0A6L3V8G6"/>
<dbReference type="Proteomes" id="UP000481030">
    <property type="component" value="Unassembled WGS sequence"/>
</dbReference>
<gene>
    <name evidence="1" type="ORF">F7731_08610</name>
</gene>
<organism evidence="1 2">
    <name type="scientific">Cytobacillus depressus</name>
    <dbReference type="NCBI Taxonomy" id="1602942"/>
    <lineage>
        <taxon>Bacteria</taxon>
        <taxon>Bacillati</taxon>
        <taxon>Bacillota</taxon>
        <taxon>Bacilli</taxon>
        <taxon>Bacillales</taxon>
        <taxon>Bacillaceae</taxon>
        <taxon>Cytobacillus</taxon>
    </lineage>
</organism>
<sequence>MEIDYEKLSQAIKAFAEVCRPLVEQIKKAWSVLKSLAKDYIQHLPKYPKLIHPAVSVKQSDYNRLRSQVLINKPMRVRARTCC</sequence>
<evidence type="ECO:0000313" key="2">
    <source>
        <dbReference type="Proteomes" id="UP000481030"/>
    </source>
</evidence>
<reference evidence="1 2" key="1">
    <citation type="journal article" date="2016" name="Antonie Van Leeuwenhoek">
        <title>Bacillus depressus sp. nov., isolated from soil of a sunflower field.</title>
        <authorList>
            <person name="Wei X."/>
            <person name="Xin D."/>
            <person name="Xin Y."/>
            <person name="Zhang H."/>
            <person name="Wang T."/>
            <person name="Zhang J."/>
        </authorList>
    </citation>
    <scope>NUCLEOTIDE SEQUENCE [LARGE SCALE GENOMIC DNA]</scope>
    <source>
        <strain evidence="1 2">BZ1</strain>
    </source>
</reference>
<evidence type="ECO:0000313" key="1">
    <source>
        <dbReference type="EMBL" id="KAB2337646.1"/>
    </source>
</evidence>
<name>A0A6L3V8G6_9BACI</name>
<keyword evidence="2" id="KW-1185">Reference proteome</keyword>
<comment type="caution">
    <text evidence="1">The sequence shown here is derived from an EMBL/GenBank/DDBJ whole genome shotgun (WGS) entry which is preliminary data.</text>
</comment>
<accession>A0A6L3V8G6</accession>
<proteinExistence type="predicted"/>